<sequence length="632" mass="65892">MTDPSTDSGVEPRHLLPTATGRQTWAALRAELARLPLLSAVAGTLLVAASATGLVAPWVLGRLVDDVIAGTDTQQVVAWAGVIAGAAVLAGLLTAAGAAVAARLGETVLARLRERVLDRALHLPSATLERAGTGDLVARAGDDVAVVTNVIATSGPAFLGATLSVVLTALGLFALDWRLGIAGLAAAPAYALALRWYLRRSVPYYARERVATGERTQATAEALRGAATVRAYRMEDAHVARIAERSGVARDLALEIFGLFTRFGLRINRSEFVGLAAVLLAGFLLVREDLSTVGAATTAALYFHRLFNPIGLLLFESDSVLQAGASLARLVGVTTLPDTASPDSRRPARPERPEPAALEVTVAQHRYDDGPVVLRDITLRLAPGERVALVGASGAGKSTLAGIIAGIIEPSQGSVRLRGVPLAQLGEHQLRREIALVSQEVHVFAGPLAEDLRLADPDATDAELTRALDLVGATGWLRTLPDGLATAVGEGGRQLTAAQAQHLALARLVLADPAVAVLDEATAEAGSAGARDLDRAAVAATEGRTTLVVAHRLSQAATADRIVVLDQGRVAEHGTHAELLAAGGGYSNLWRSWRTPDPVPSARDGTERIQDPTNVGAPGTFPDRSATTRVRG</sequence>
<feature type="region of interest" description="Disordered" evidence="10">
    <location>
        <begin position="596"/>
        <end position="632"/>
    </location>
</feature>
<name>A0A1C4XJU1_9ACTN</name>
<dbReference type="PROSITE" id="PS50893">
    <property type="entry name" value="ABC_TRANSPORTER_2"/>
    <property type="match status" value="1"/>
</dbReference>
<keyword evidence="4" id="KW-0997">Cell inner membrane</keyword>
<feature type="domain" description="ABC transporter" evidence="12">
    <location>
        <begin position="358"/>
        <end position="592"/>
    </location>
</feature>
<evidence type="ECO:0000259" key="13">
    <source>
        <dbReference type="PROSITE" id="PS50929"/>
    </source>
</evidence>
<dbReference type="InterPro" id="IPR011527">
    <property type="entry name" value="ABC1_TM_dom"/>
</dbReference>
<evidence type="ECO:0000256" key="1">
    <source>
        <dbReference type="ARBA" id="ARBA00004651"/>
    </source>
</evidence>
<evidence type="ECO:0000256" key="3">
    <source>
        <dbReference type="ARBA" id="ARBA00022475"/>
    </source>
</evidence>
<evidence type="ECO:0000256" key="4">
    <source>
        <dbReference type="ARBA" id="ARBA00022519"/>
    </source>
</evidence>
<dbReference type="CDD" id="cd07346">
    <property type="entry name" value="ABC_6TM_exporters"/>
    <property type="match status" value="1"/>
</dbReference>
<proteinExistence type="predicted"/>
<organism evidence="14 15">
    <name type="scientific">Micromonospora chokoriensis</name>
    <dbReference type="NCBI Taxonomy" id="356851"/>
    <lineage>
        <taxon>Bacteria</taxon>
        <taxon>Bacillati</taxon>
        <taxon>Actinomycetota</taxon>
        <taxon>Actinomycetes</taxon>
        <taxon>Micromonosporales</taxon>
        <taxon>Micromonosporaceae</taxon>
        <taxon>Micromonospora</taxon>
    </lineage>
</organism>
<dbReference type="GO" id="GO:0005524">
    <property type="term" value="F:ATP binding"/>
    <property type="evidence" value="ECO:0007669"/>
    <property type="project" value="UniProtKB-KW"/>
</dbReference>
<keyword evidence="9 11" id="KW-0472">Membrane</keyword>
<feature type="domain" description="ABC transmembrane type-1" evidence="13">
    <location>
        <begin position="40"/>
        <end position="322"/>
    </location>
</feature>
<dbReference type="GO" id="GO:0015421">
    <property type="term" value="F:ABC-type oligopeptide transporter activity"/>
    <property type="evidence" value="ECO:0007669"/>
    <property type="project" value="TreeGrafter"/>
</dbReference>
<keyword evidence="5 11" id="KW-0812">Transmembrane</keyword>
<keyword evidence="7 14" id="KW-0067">ATP-binding</keyword>
<feature type="transmembrane region" description="Helical" evidence="11">
    <location>
        <begin position="79"/>
        <end position="105"/>
    </location>
</feature>
<dbReference type="PANTHER" id="PTHR43394">
    <property type="entry name" value="ATP-DEPENDENT PERMEASE MDL1, MITOCHONDRIAL"/>
    <property type="match status" value="1"/>
</dbReference>
<evidence type="ECO:0000256" key="6">
    <source>
        <dbReference type="ARBA" id="ARBA00022741"/>
    </source>
</evidence>
<feature type="transmembrane region" description="Helical" evidence="11">
    <location>
        <begin position="181"/>
        <end position="198"/>
    </location>
</feature>
<dbReference type="PROSITE" id="PS50929">
    <property type="entry name" value="ABC_TM1F"/>
    <property type="match status" value="1"/>
</dbReference>
<dbReference type="SUPFAM" id="SSF52540">
    <property type="entry name" value="P-loop containing nucleoside triphosphate hydrolases"/>
    <property type="match status" value="1"/>
</dbReference>
<dbReference type="FunFam" id="3.40.50.300:FF:001001">
    <property type="entry name" value="Multidrug ABC transporter ATP-binding protein"/>
    <property type="match status" value="1"/>
</dbReference>
<dbReference type="InterPro" id="IPR003439">
    <property type="entry name" value="ABC_transporter-like_ATP-bd"/>
</dbReference>
<dbReference type="SMART" id="SM00382">
    <property type="entry name" value="AAA"/>
    <property type="match status" value="1"/>
</dbReference>
<dbReference type="InterPro" id="IPR003593">
    <property type="entry name" value="AAA+_ATPase"/>
</dbReference>
<keyword evidence="6" id="KW-0547">Nucleotide-binding</keyword>
<evidence type="ECO:0000256" key="11">
    <source>
        <dbReference type="SAM" id="Phobius"/>
    </source>
</evidence>
<keyword evidence="2" id="KW-0813">Transport</keyword>
<reference evidence="15" key="1">
    <citation type="submission" date="2016-06" db="EMBL/GenBank/DDBJ databases">
        <authorList>
            <person name="Varghese N."/>
            <person name="Submissions Spin"/>
        </authorList>
    </citation>
    <scope>NUCLEOTIDE SEQUENCE [LARGE SCALE GENOMIC DNA]</scope>
    <source>
        <strain evidence="15">DSM 45160</strain>
    </source>
</reference>
<evidence type="ECO:0000256" key="8">
    <source>
        <dbReference type="ARBA" id="ARBA00022989"/>
    </source>
</evidence>
<keyword evidence="8 11" id="KW-1133">Transmembrane helix</keyword>
<dbReference type="InterPro" id="IPR036640">
    <property type="entry name" value="ABC1_TM_sf"/>
</dbReference>
<evidence type="ECO:0000313" key="15">
    <source>
        <dbReference type="Proteomes" id="UP000198224"/>
    </source>
</evidence>
<dbReference type="InterPro" id="IPR027417">
    <property type="entry name" value="P-loop_NTPase"/>
</dbReference>
<evidence type="ECO:0000256" key="7">
    <source>
        <dbReference type="ARBA" id="ARBA00022840"/>
    </source>
</evidence>
<dbReference type="GO" id="GO:0005886">
    <property type="term" value="C:plasma membrane"/>
    <property type="evidence" value="ECO:0007669"/>
    <property type="project" value="UniProtKB-SubCell"/>
</dbReference>
<evidence type="ECO:0000313" key="14">
    <source>
        <dbReference type="EMBL" id="SCF08656.1"/>
    </source>
</evidence>
<protein>
    <submittedName>
        <fullName evidence="14">ATP-binding cassette, subfamily C</fullName>
    </submittedName>
</protein>
<evidence type="ECO:0000256" key="2">
    <source>
        <dbReference type="ARBA" id="ARBA00022448"/>
    </source>
</evidence>
<evidence type="ECO:0000259" key="12">
    <source>
        <dbReference type="PROSITE" id="PS50893"/>
    </source>
</evidence>
<dbReference type="Proteomes" id="UP000198224">
    <property type="component" value="Chromosome I"/>
</dbReference>
<dbReference type="Gene3D" id="1.20.1560.10">
    <property type="entry name" value="ABC transporter type 1, transmembrane domain"/>
    <property type="match status" value="1"/>
</dbReference>
<comment type="subcellular location">
    <subcellularLocation>
        <location evidence="1">Cell membrane</location>
        <topology evidence="1">Multi-pass membrane protein</topology>
    </subcellularLocation>
</comment>
<keyword evidence="3" id="KW-1003">Cell membrane</keyword>
<dbReference type="PANTHER" id="PTHR43394:SF1">
    <property type="entry name" value="ATP-BINDING CASSETTE SUB-FAMILY B MEMBER 10, MITOCHONDRIAL"/>
    <property type="match status" value="1"/>
</dbReference>
<gene>
    <name evidence="14" type="ORF">GA0070612_3671</name>
</gene>
<evidence type="ECO:0000256" key="9">
    <source>
        <dbReference type="ARBA" id="ARBA00023136"/>
    </source>
</evidence>
<dbReference type="Gene3D" id="3.40.50.300">
    <property type="entry name" value="P-loop containing nucleotide triphosphate hydrolases"/>
    <property type="match status" value="1"/>
</dbReference>
<dbReference type="EMBL" id="LT607409">
    <property type="protein sequence ID" value="SCF08656.1"/>
    <property type="molecule type" value="Genomic_DNA"/>
</dbReference>
<dbReference type="RefSeq" id="WP_088989002.1">
    <property type="nucleotide sequence ID" value="NZ_LT607409.1"/>
</dbReference>
<feature type="transmembrane region" description="Helical" evidence="11">
    <location>
        <begin position="157"/>
        <end position="175"/>
    </location>
</feature>
<keyword evidence="15" id="KW-1185">Reference proteome</keyword>
<dbReference type="InterPro" id="IPR039421">
    <property type="entry name" value="Type_1_exporter"/>
</dbReference>
<dbReference type="SUPFAM" id="SSF90123">
    <property type="entry name" value="ABC transporter transmembrane region"/>
    <property type="match status" value="1"/>
</dbReference>
<dbReference type="AlphaFoldDB" id="A0A1C4XJU1"/>
<feature type="transmembrane region" description="Helical" evidence="11">
    <location>
        <begin position="37"/>
        <end position="59"/>
    </location>
</feature>
<evidence type="ECO:0000256" key="10">
    <source>
        <dbReference type="SAM" id="MobiDB-lite"/>
    </source>
</evidence>
<evidence type="ECO:0000256" key="5">
    <source>
        <dbReference type="ARBA" id="ARBA00022692"/>
    </source>
</evidence>
<dbReference type="GO" id="GO:0016887">
    <property type="term" value="F:ATP hydrolysis activity"/>
    <property type="evidence" value="ECO:0007669"/>
    <property type="project" value="InterPro"/>
</dbReference>
<accession>A0A1C4XJU1</accession>
<dbReference type="Pfam" id="PF00005">
    <property type="entry name" value="ABC_tran"/>
    <property type="match status" value="1"/>
</dbReference>
<dbReference type="Pfam" id="PF00664">
    <property type="entry name" value="ABC_membrane"/>
    <property type="match status" value="1"/>
</dbReference>